<evidence type="ECO:0000313" key="4">
    <source>
        <dbReference type="Proteomes" id="UP001321760"/>
    </source>
</evidence>
<dbReference type="PROSITE" id="PS50097">
    <property type="entry name" value="BTB"/>
    <property type="match status" value="1"/>
</dbReference>
<dbReference type="AlphaFoldDB" id="A0AAV9GDQ9"/>
<dbReference type="SUPFAM" id="SSF54695">
    <property type="entry name" value="POZ domain"/>
    <property type="match status" value="1"/>
</dbReference>
<accession>A0AAV9GDQ9</accession>
<dbReference type="Pfam" id="PF00651">
    <property type="entry name" value="BTB"/>
    <property type="match status" value="1"/>
</dbReference>
<keyword evidence="4" id="KW-1185">Reference proteome</keyword>
<sequence>MASSRPFRFCIGAENREFHIPSVLLASQSQSFFQLVNHPEIRDFFEDSQSYVKLKSVDVETFECFLQYVYTDEIGQTYTNRPVAMASRPSVRPGNEEDGESLPSAQGHNDSTVGRDEEDTESRFRAQINLKRESILNKIRSAFPLVSERPYIIAVFPGKPPNPALKYAKVFVFADRWGVHKLAELSLQKLAKCLYSWISEDSTDKVKEIVELVEYCCEKPHPHKLTSLVLLFSASKTEWNAAEKLVLTTR</sequence>
<comment type="caution">
    <text evidence="3">The sequence shown here is derived from an EMBL/GenBank/DDBJ whole genome shotgun (WGS) entry which is preliminary data.</text>
</comment>
<protein>
    <recommendedName>
        <fullName evidence="2">BTB domain-containing protein</fullName>
    </recommendedName>
</protein>
<feature type="compositionally biased region" description="Polar residues" evidence="1">
    <location>
        <begin position="103"/>
        <end position="112"/>
    </location>
</feature>
<dbReference type="CDD" id="cd18186">
    <property type="entry name" value="BTB_POZ_ZBTB_KLHL-like"/>
    <property type="match status" value="1"/>
</dbReference>
<evidence type="ECO:0000259" key="2">
    <source>
        <dbReference type="PROSITE" id="PS50097"/>
    </source>
</evidence>
<feature type="domain" description="BTB" evidence="2">
    <location>
        <begin position="5"/>
        <end position="78"/>
    </location>
</feature>
<proteinExistence type="predicted"/>
<reference evidence="3" key="1">
    <citation type="journal article" date="2023" name="Mol. Phylogenet. Evol.">
        <title>Genome-scale phylogeny and comparative genomics of the fungal order Sordariales.</title>
        <authorList>
            <person name="Hensen N."/>
            <person name="Bonometti L."/>
            <person name="Westerberg I."/>
            <person name="Brannstrom I.O."/>
            <person name="Guillou S."/>
            <person name="Cros-Aarteil S."/>
            <person name="Calhoun S."/>
            <person name="Haridas S."/>
            <person name="Kuo A."/>
            <person name="Mondo S."/>
            <person name="Pangilinan J."/>
            <person name="Riley R."/>
            <person name="LaButti K."/>
            <person name="Andreopoulos B."/>
            <person name="Lipzen A."/>
            <person name="Chen C."/>
            <person name="Yan M."/>
            <person name="Daum C."/>
            <person name="Ng V."/>
            <person name="Clum A."/>
            <person name="Steindorff A."/>
            <person name="Ohm R.A."/>
            <person name="Martin F."/>
            <person name="Silar P."/>
            <person name="Natvig D.O."/>
            <person name="Lalanne C."/>
            <person name="Gautier V."/>
            <person name="Ament-Velasquez S.L."/>
            <person name="Kruys A."/>
            <person name="Hutchinson M.I."/>
            <person name="Powell A.J."/>
            <person name="Barry K."/>
            <person name="Miller A.N."/>
            <person name="Grigoriev I.V."/>
            <person name="Debuchy R."/>
            <person name="Gladieux P."/>
            <person name="Hiltunen Thoren M."/>
            <person name="Johannesson H."/>
        </authorList>
    </citation>
    <scope>NUCLEOTIDE SEQUENCE</scope>
    <source>
        <strain evidence="3">PSN243</strain>
    </source>
</reference>
<dbReference type="InterPro" id="IPR000210">
    <property type="entry name" value="BTB/POZ_dom"/>
</dbReference>
<evidence type="ECO:0000256" key="1">
    <source>
        <dbReference type="SAM" id="MobiDB-lite"/>
    </source>
</evidence>
<dbReference type="InterPro" id="IPR011333">
    <property type="entry name" value="SKP1/BTB/POZ_sf"/>
</dbReference>
<dbReference type="Gene3D" id="3.30.710.10">
    <property type="entry name" value="Potassium Channel Kv1.1, Chain A"/>
    <property type="match status" value="1"/>
</dbReference>
<evidence type="ECO:0000313" key="3">
    <source>
        <dbReference type="EMBL" id="KAK4445483.1"/>
    </source>
</evidence>
<reference evidence="3" key="2">
    <citation type="submission" date="2023-05" db="EMBL/GenBank/DDBJ databases">
        <authorList>
            <consortium name="Lawrence Berkeley National Laboratory"/>
            <person name="Steindorff A."/>
            <person name="Hensen N."/>
            <person name="Bonometti L."/>
            <person name="Westerberg I."/>
            <person name="Brannstrom I.O."/>
            <person name="Guillou S."/>
            <person name="Cros-Aarteil S."/>
            <person name="Calhoun S."/>
            <person name="Haridas S."/>
            <person name="Kuo A."/>
            <person name="Mondo S."/>
            <person name="Pangilinan J."/>
            <person name="Riley R."/>
            <person name="Labutti K."/>
            <person name="Andreopoulos B."/>
            <person name="Lipzen A."/>
            <person name="Chen C."/>
            <person name="Yanf M."/>
            <person name="Daum C."/>
            <person name="Ng V."/>
            <person name="Clum A."/>
            <person name="Ohm R."/>
            <person name="Martin F."/>
            <person name="Silar P."/>
            <person name="Natvig D."/>
            <person name="Lalanne C."/>
            <person name="Gautier V."/>
            <person name="Ament-Velasquez S.L."/>
            <person name="Kruys A."/>
            <person name="Hutchinson M.I."/>
            <person name="Powell A.J."/>
            <person name="Barry K."/>
            <person name="Miller A.N."/>
            <person name="Grigoriev I.V."/>
            <person name="Debuchy R."/>
            <person name="Gladieux P."/>
            <person name="Thoren M.H."/>
            <person name="Johannesson H."/>
        </authorList>
    </citation>
    <scope>NUCLEOTIDE SEQUENCE</scope>
    <source>
        <strain evidence="3">PSN243</strain>
    </source>
</reference>
<dbReference type="Proteomes" id="UP001321760">
    <property type="component" value="Unassembled WGS sequence"/>
</dbReference>
<feature type="region of interest" description="Disordered" evidence="1">
    <location>
        <begin position="85"/>
        <end position="122"/>
    </location>
</feature>
<name>A0AAV9GDQ9_9PEZI</name>
<dbReference type="EMBL" id="MU865965">
    <property type="protein sequence ID" value="KAK4445483.1"/>
    <property type="molecule type" value="Genomic_DNA"/>
</dbReference>
<gene>
    <name evidence="3" type="ORF">QBC34DRAFT_429053</name>
</gene>
<organism evidence="3 4">
    <name type="scientific">Podospora aff. communis PSN243</name>
    <dbReference type="NCBI Taxonomy" id="3040156"/>
    <lineage>
        <taxon>Eukaryota</taxon>
        <taxon>Fungi</taxon>
        <taxon>Dikarya</taxon>
        <taxon>Ascomycota</taxon>
        <taxon>Pezizomycotina</taxon>
        <taxon>Sordariomycetes</taxon>
        <taxon>Sordariomycetidae</taxon>
        <taxon>Sordariales</taxon>
        <taxon>Podosporaceae</taxon>
        <taxon>Podospora</taxon>
    </lineage>
</organism>